<dbReference type="PANTHER" id="PTHR46268">
    <property type="entry name" value="STRESS RESPONSE PROTEIN NHAX"/>
    <property type="match status" value="1"/>
</dbReference>
<feature type="domain" description="UspA" evidence="3">
    <location>
        <begin position="1"/>
        <end position="146"/>
    </location>
</feature>
<dbReference type="Gene3D" id="3.40.50.620">
    <property type="entry name" value="HUPs"/>
    <property type="match status" value="1"/>
</dbReference>
<keyword evidence="2" id="KW-0963">Cytoplasm</keyword>
<dbReference type="PANTHER" id="PTHR46268:SF15">
    <property type="entry name" value="UNIVERSAL STRESS PROTEIN HP_0031"/>
    <property type="match status" value="1"/>
</dbReference>
<comment type="caution">
    <text evidence="4">The sequence shown here is derived from an EMBL/GenBank/DDBJ whole genome shotgun (WGS) entry which is preliminary data.</text>
</comment>
<dbReference type="CDD" id="cd00293">
    <property type="entry name" value="USP-like"/>
    <property type="match status" value="1"/>
</dbReference>
<organism evidence="4 5">
    <name type="scientific">Aquicella lusitana</name>
    <dbReference type="NCBI Taxonomy" id="254246"/>
    <lineage>
        <taxon>Bacteria</taxon>
        <taxon>Pseudomonadati</taxon>
        <taxon>Pseudomonadota</taxon>
        <taxon>Gammaproteobacteria</taxon>
        <taxon>Legionellales</taxon>
        <taxon>Coxiellaceae</taxon>
        <taxon>Aquicella</taxon>
    </lineage>
</organism>
<comment type="function">
    <text evidence="2">Involved in stress response.</text>
</comment>
<dbReference type="InterPro" id="IPR014729">
    <property type="entry name" value="Rossmann-like_a/b/a_fold"/>
</dbReference>
<dbReference type="InterPro" id="IPR006016">
    <property type="entry name" value="UspA"/>
</dbReference>
<gene>
    <name evidence="4" type="ORF">C8D86_11619</name>
</gene>
<protein>
    <recommendedName>
        <fullName evidence="2">Universal stress protein</fullName>
    </recommendedName>
</protein>
<dbReference type="RefSeq" id="WP_114834744.1">
    <property type="nucleotide sequence ID" value="NZ_LR699115.1"/>
</dbReference>
<accession>A0A370GE41</accession>
<keyword evidence="5" id="KW-1185">Reference proteome</keyword>
<dbReference type="SUPFAM" id="SSF52402">
    <property type="entry name" value="Adenine nucleotide alpha hydrolases-like"/>
    <property type="match status" value="1"/>
</dbReference>
<evidence type="ECO:0000259" key="3">
    <source>
        <dbReference type="Pfam" id="PF00582"/>
    </source>
</evidence>
<dbReference type="Pfam" id="PF00582">
    <property type="entry name" value="Usp"/>
    <property type="match status" value="1"/>
</dbReference>
<evidence type="ECO:0000256" key="1">
    <source>
        <dbReference type="ARBA" id="ARBA00008791"/>
    </source>
</evidence>
<sequence length="151" mass="16962">MFKRILVTMDDSKTAKLALKKAIELAREQKAKLRIVHVVNYTTHAVGGEGINIDALRESMQKSAEHLLKKSAELAEKKKVKTEKKLIEFSAVIGTVSDEIIEDAKKWRASLIVIGTHGRRGMKRLILGSTAEEVLRKTTIPILLFRSKQDD</sequence>
<proteinExistence type="inferred from homology"/>
<comment type="similarity">
    <text evidence="1 2">Belongs to the universal stress protein A family.</text>
</comment>
<comment type="subcellular location">
    <subcellularLocation>
        <location evidence="2">Cytoplasm</location>
    </subcellularLocation>
</comment>
<dbReference type="PRINTS" id="PR01438">
    <property type="entry name" value="UNVRSLSTRESS"/>
</dbReference>
<name>A0A370GE41_9COXI</name>
<dbReference type="PIRSF" id="PIRSF006276">
    <property type="entry name" value="UspA"/>
    <property type="match status" value="1"/>
</dbReference>
<dbReference type="EMBL" id="QQAX01000016">
    <property type="protein sequence ID" value="RDI42065.1"/>
    <property type="molecule type" value="Genomic_DNA"/>
</dbReference>
<evidence type="ECO:0000313" key="5">
    <source>
        <dbReference type="Proteomes" id="UP000254720"/>
    </source>
</evidence>
<dbReference type="InterPro" id="IPR006015">
    <property type="entry name" value="Universal_stress_UspA"/>
</dbReference>
<evidence type="ECO:0000256" key="2">
    <source>
        <dbReference type="PIRNR" id="PIRNR006276"/>
    </source>
</evidence>
<evidence type="ECO:0000313" key="4">
    <source>
        <dbReference type="EMBL" id="RDI42065.1"/>
    </source>
</evidence>
<reference evidence="4 5" key="1">
    <citation type="submission" date="2018-07" db="EMBL/GenBank/DDBJ databases">
        <title>Genomic Encyclopedia of Type Strains, Phase IV (KMG-IV): sequencing the most valuable type-strain genomes for metagenomic binning, comparative biology and taxonomic classification.</title>
        <authorList>
            <person name="Goeker M."/>
        </authorList>
    </citation>
    <scope>NUCLEOTIDE SEQUENCE [LARGE SCALE GENOMIC DNA]</scope>
    <source>
        <strain evidence="4 5">DSM 16500</strain>
    </source>
</reference>
<dbReference type="GO" id="GO:0005737">
    <property type="term" value="C:cytoplasm"/>
    <property type="evidence" value="ECO:0007669"/>
    <property type="project" value="UniProtKB-SubCell"/>
</dbReference>
<dbReference type="Proteomes" id="UP000254720">
    <property type="component" value="Unassembled WGS sequence"/>
</dbReference>
<dbReference type="AlphaFoldDB" id="A0A370GE41"/>
<dbReference type="OrthoDB" id="9792500at2"/>